<dbReference type="InterPro" id="IPR037465">
    <property type="entry name" value="YlxR"/>
</dbReference>
<dbReference type="AlphaFoldDB" id="A0A502CWU6"/>
<keyword evidence="4" id="KW-1185">Reference proteome</keyword>
<feature type="domain" description="YlxR" evidence="2">
    <location>
        <begin position="27"/>
        <end position="96"/>
    </location>
</feature>
<dbReference type="Proteomes" id="UP000317722">
    <property type="component" value="Unassembled WGS sequence"/>
</dbReference>
<sequence>MVGTDRTGLRPVASSTTLHTPHGQPTRTCVGCRGTDSRSALLRVVAETDETGAIRLTPDLRRCLPGRGAWLHPTGDCLEQALRRRAFGRALRVSAAPDPAAVTAYVQDLGTTTSQAVHEKQPPSA</sequence>
<comment type="caution">
    <text evidence="3">The sequence shown here is derived from an EMBL/GenBank/DDBJ whole genome shotgun (WGS) entry which is preliminary data.</text>
</comment>
<dbReference type="InterPro" id="IPR035931">
    <property type="entry name" value="YlxR-like_sf"/>
</dbReference>
<protein>
    <submittedName>
        <fullName evidence="3">YlxR family protein</fullName>
    </submittedName>
</protein>
<organism evidence="3 4">
    <name type="scientific">Pedococcus bigeumensis</name>
    <dbReference type="NCBI Taxonomy" id="433644"/>
    <lineage>
        <taxon>Bacteria</taxon>
        <taxon>Bacillati</taxon>
        <taxon>Actinomycetota</taxon>
        <taxon>Actinomycetes</taxon>
        <taxon>Micrococcales</taxon>
        <taxon>Intrasporangiaceae</taxon>
        <taxon>Pedococcus</taxon>
    </lineage>
</organism>
<dbReference type="SUPFAM" id="SSF64376">
    <property type="entry name" value="YlxR-like"/>
    <property type="match status" value="1"/>
</dbReference>
<dbReference type="PANTHER" id="PTHR34215:SF1">
    <property type="entry name" value="YLXR DOMAIN-CONTAINING PROTEIN"/>
    <property type="match status" value="1"/>
</dbReference>
<evidence type="ECO:0000313" key="4">
    <source>
        <dbReference type="Proteomes" id="UP000317722"/>
    </source>
</evidence>
<dbReference type="InterPro" id="IPR007393">
    <property type="entry name" value="YlxR_dom"/>
</dbReference>
<feature type="region of interest" description="Disordered" evidence="1">
    <location>
        <begin position="1"/>
        <end position="32"/>
    </location>
</feature>
<proteinExistence type="predicted"/>
<dbReference type="OrthoDB" id="5244965at2"/>
<dbReference type="PANTHER" id="PTHR34215">
    <property type="entry name" value="BLL0784 PROTEIN"/>
    <property type="match status" value="1"/>
</dbReference>
<evidence type="ECO:0000313" key="3">
    <source>
        <dbReference type="EMBL" id="TPG16286.1"/>
    </source>
</evidence>
<evidence type="ECO:0000256" key="1">
    <source>
        <dbReference type="SAM" id="MobiDB-lite"/>
    </source>
</evidence>
<reference evidence="3 4" key="1">
    <citation type="journal article" date="2019" name="Environ. Microbiol.">
        <title>Species interactions and distinct microbial communities in high Arctic permafrost affected cryosols are associated with the CH4 and CO2 gas fluxes.</title>
        <authorList>
            <person name="Altshuler I."/>
            <person name="Hamel J."/>
            <person name="Turney S."/>
            <person name="Magnuson E."/>
            <person name="Levesque R."/>
            <person name="Greer C."/>
            <person name="Whyte L.G."/>
        </authorList>
    </citation>
    <scope>NUCLEOTIDE SEQUENCE [LARGE SCALE GENOMIC DNA]</scope>
    <source>
        <strain evidence="3 4">S9.3A</strain>
    </source>
</reference>
<dbReference type="Pfam" id="PF04296">
    <property type="entry name" value="YlxR"/>
    <property type="match status" value="1"/>
</dbReference>
<evidence type="ECO:0000259" key="2">
    <source>
        <dbReference type="Pfam" id="PF04296"/>
    </source>
</evidence>
<dbReference type="Gene3D" id="3.30.1230.10">
    <property type="entry name" value="YlxR-like"/>
    <property type="match status" value="1"/>
</dbReference>
<feature type="compositionally biased region" description="Polar residues" evidence="1">
    <location>
        <begin position="13"/>
        <end position="27"/>
    </location>
</feature>
<dbReference type="EMBL" id="RCZM01000004">
    <property type="protein sequence ID" value="TPG16286.1"/>
    <property type="molecule type" value="Genomic_DNA"/>
</dbReference>
<accession>A0A502CWU6</accession>
<name>A0A502CWU6_9MICO</name>
<gene>
    <name evidence="3" type="ORF">EAH86_13895</name>
</gene>